<dbReference type="Pfam" id="PF17948">
    <property type="entry name" value="DnaT"/>
    <property type="match status" value="1"/>
</dbReference>
<dbReference type="Gene3D" id="1.10.8.1180">
    <property type="match status" value="1"/>
</dbReference>
<proteinExistence type="predicted"/>
<sequence>MLNSLELAALSQAVSNEARVLYCLYLLPQSQSDDSKITIHNKDILALLNSTDKRISLGREISALFEELHHAGLIDIQGEHDFQKSLNRHRVTLLLNKAGKDLQDSDLHAQHQKISVSWRPDNHLFEQICALVGVIDLHFDAEELGEFIAYWLGRPESQHTPYQWTQKFVLHLKHRRIRKPISGEKSKVGHQWVETQAGIEFDDNVKKLVKKYSEQS</sequence>
<feature type="domain" description="DnaT DNA-binding" evidence="1">
    <location>
        <begin position="112"/>
        <end position="179"/>
    </location>
</feature>
<dbReference type="RefSeq" id="WP_382405434.1">
    <property type="nucleotide sequence ID" value="NZ_JBHSGU010000001.1"/>
</dbReference>
<evidence type="ECO:0000259" key="1">
    <source>
        <dbReference type="Pfam" id="PF17948"/>
    </source>
</evidence>
<keyword evidence="3" id="KW-1185">Reference proteome</keyword>
<dbReference type="Proteomes" id="UP001595897">
    <property type="component" value="Unassembled WGS sequence"/>
</dbReference>
<dbReference type="InterPro" id="IPR040480">
    <property type="entry name" value="DnaT_DNA_bind"/>
</dbReference>
<comment type="caution">
    <text evidence="2">The sequence shown here is derived from an EMBL/GenBank/DDBJ whole genome shotgun (WGS) entry which is preliminary data.</text>
</comment>
<reference evidence="3" key="1">
    <citation type="journal article" date="2019" name="Int. J. Syst. Evol. Microbiol.">
        <title>The Global Catalogue of Microorganisms (GCM) 10K type strain sequencing project: providing services to taxonomists for standard genome sequencing and annotation.</title>
        <authorList>
            <consortium name="The Broad Institute Genomics Platform"/>
            <consortium name="The Broad Institute Genome Sequencing Center for Infectious Disease"/>
            <person name="Wu L."/>
            <person name="Ma J."/>
        </authorList>
    </citation>
    <scope>NUCLEOTIDE SEQUENCE [LARGE SCALE GENOMIC DNA]</scope>
    <source>
        <strain evidence="3">KACC 12507</strain>
    </source>
</reference>
<protein>
    <submittedName>
        <fullName evidence="2">DnaT-like ssDNA-binding domain-containing protein</fullName>
    </submittedName>
</protein>
<dbReference type="EMBL" id="JBHSGU010000001">
    <property type="protein sequence ID" value="MFC4698785.1"/>
    <property type="molecule type" value="Genomic_DNA"/>
</dbReference>
<organism evidence="2 3">
    <name type="scientific">Glaciecola siphonariae</name>
    <dbReference type="NCBI Taxonomy" id="521012"/>
    <lineage>
        <taxon>Bacteria</taxon>
        <taxon>Pseudomonadati</taxon>
        <taxon>Pseudomonadota</taxon>
        <taxon>Gammaproteobacteria</taxon>
        <taxon>Alteromonadales</taxon>
        <taxon>Alteromonadaceae</taxon>
        <taxon>Glaciecola</taxon>
    </lineage>
</organism>
<gene>
    <name evidence="2" type="ORF">ACFO4O_01240</name>
</gene>
<accession>A0ABV9LT23</accession>
<evidence type="ECO:0000313" key="2">
    <source>
        <dbReference type="EMBL" id="MFC4698785.1"/>
    </source>
</evidence>
<name>A0ABV9LT23_9ALTE</name>
<evidence type="ECO:0000313" key="3">
    <source>
        <dbReference type="Proteomes" id="UP001595897"/>
    </source>
</evidence>